<evidence type="ECO:0000313" key="1">
    <source>
        <dbReference type="Proteomes" id="UP000694863"/>
    </source>
</evidence>
<proteinExistence type="predicted"/>
<dbReference type="RefSeq" id="XP_045143029.1">
    <property type="nucleotide sequence ID" value="XM_045287094.1"/>
</dbReference>
<gene>
    <name evidence="2" type="primary">NPHP1</name>
</gene>
<protein>
    <submittedName>
        <fullName evidence="2">Nephrocystin-1</fullName>
    </submittedName>
</protein>
<evidence type="ECO:0000313" key="2">
    <source>
        <dbReference type="RefSeq" id="XP_045143029.1"/>
    </source>
</evidence>
<dbReference type="Proteomes" id="UP000694863">
    <property type="component" value="Unplaced"/>
</dbReference>
<keyword evidence="1" id="KW-1185">Reference proteome</keyword>
<accession>A0AC55CU59</accession>
<reference evidence="2" key="1">
    <citation type="submission" date="2025-08" db="UniProtKB">
        <authorList>
            <consortium name="RefSeq"/>
        </authorList>
    </citation>
    <scope>IDENTIFICATION</scope>
</reference>
<sequence length="803" mass="89572">MHSTSIFVRVAHRLEVRTGKAFNPLKLAAEILTTAWTVTVSSVRGARPRQGRREPGGDLPRLSARRFPRGLERAGRGGAGSRARSAGVTQGAAAFVTLATGAPTHKRGPSWGSGMLSKRPRDPLRALQRCNRELKQQVDGLLSEGQSKGALDASKKRDIYQRCIQLQHAIDENKNTLQKLSKADESAPVGNYNQRKAEEQSLLETLTHQLQELAVAVSKDHITETGTHTEGSEDDNSAEEGEEEEEEDEEEEEEDSEESGEEERVAEEDTQENEPPKRAIHEEYVAVGDFAAQQVGDLTFKKGEILLVVTKKPDGWWTAKNARGDEGLVPRTYLEPYMKEKDQESSGEGSEEAVEVVDETVDGASIKQRTDSHWSAVQKAVSEQISTVDVLTTMGAVPAGFRPSSLSQLLEEGNHFRASYFLQPELTPSQLAFKDLMWDTEAGTIKSRTSRVSLVLTLWSCKMIPLPGTNIQVLSRHVRLCLFDGNKVLSNIHTVRATWQPKKSKTWTFSPQVTGILPCLLDGDCFVRSNSSSPDLGILFELGISYIRNSTGERGELSCGWVFLKLFDASGIPIPTKTYELFLSGGTPYEKGVEVDPSISRRAYGSVFHQLLTIRRQPQLLVKLRTLSRKSRHMLSLLPETLVGSMCCVHLLVFYRQILGDVLLRDRVNLQSADLISNPVLATFPKLLEQPDIMDALRSSWAEKESTLKRSEKRDQEFLKAAFTLVYHNSVYPLIHSKLLPPFRWAEEETEATRWKVIANFLKQSQEEEGALHALLSPEGAHEPFDLSEQTYDFLGEVRNNVT</sequence>
<name>A0AC55CU59_ECHTE</name>
<organism evidence="1 2">
    <name type="scientific">Echinops telfairi</name>
    <name type="common">Lesser hedgehog tenrec</name>
    <dbReference type="NCBI Taxonomy" id="9371"/>
    <lineage>
        <taxon>Eukaryota</taxon>
        <taxon>Metazoa</taxon>
        <taxon>Chordata</taxon>
        <taxon>Craniata</taxon>
        <taxon>Vertebrata</taxon>
        <taxon>Euteleostomi</taxon>
        <taxon>Mammalia</taxon>
        <taxon>Eutheria</taxon>
        <taxon>Afrotheria</taxon>
        <taxon>Tenrecidae</taxon>
        <taxon>Tenrecinae</taxon>
        <taxon>Echinops</taxon>
    </lineage>
</organism>